<feature type="region of interest" description="Disordered" evidence="1">
    <location>
        <begin position="267"/>
        <end position="286"/>
    </location>
</feature>
<dbReference type="SUPFAM" id="SSF56219">
    <property type="entry name" value="DNase I-like"/>
    <property type="match status" value="1"/>
</dbReference>
<evidence type="ECO:0000259" key="2">
    <source>
        <dbReference type="PROSITE" id="PS50835"/>
    </source>
</evidence>
<feature type="region of interest" description="Disordered" evidence="1">
    <location>
        <begin position="1407"/>
        <end position="1432"/>
    </location>
</feature>
<gene>
    <name evidence="3" type="ORF">P4O66_013373</name>
</gene>
<dbReference type="Gene3D" id="2.60.40.10">
    <property type="entry name" value="Immunoglobulins"/>
    <property type="match status" value="2"/>
</dbReference>
<dbReference type="EMBL" id="JAROKS010000020">
    <property type="protein sequence ID" value="KAK1791356.1"/>
    <property type="molecule type" value="Genomic_DNA"/>
</dbReference>
<feature type="domain" description="Ig-like" evidence="2">
    <location>
        <begin position="1523"/>
        <end position="1587"/>
    </location>
</feature>
<reference evidence="3" key="1">
    <citation type="submission" date="2023-03" db="EMBL/GenBank/DDBJ databases">
        <title>Electrophorus voltai genome.</title>
        <authorList>
            <person name="Bian C."/>
        </authorList>
    </citation>
    <scope>NUCLEOTIDE SEQUENCE</scope>
    <source>
        <strain evidence="3">CB-2022</strain>
        <tissue evidence="3">Muscle</tissue>
    </source>
</reference>
<dbReference type="InterPro" id="IPR007110">
    <property type="entry name" value="Ig-like_dom"/>
</dbReference>
<dbReference type="SUPFAM" id="SSF48726">
    <property type="entry name" value="Immunoglobulin"/>
    <property type="match status" value="2"/>
</dbReference>
<dbReference type="SMART" id="SM00409">
    <property type="entry name" value="IG"/>
    <property type="match status" value="1"/>
</dbReference>
<protein>
    <recommendedName>
        <fullName evidence="2">Ig-like domain-containing protein</fullName>
    </recommendedName>
</protein>
<feature type="domain" description="Ig-like" evidence="2">
    <location>
        <begin position="1280"/>
        <end position="1370"/>
    </location>
</feature>
<dbReference type="InterPro" id="IPR013098">
    <property type="entry name" value="Ig_I-set"/>
</dbReference>
<feature type="compositionally biased region" description="Basic residues" evidence="1">
    <location>
        <begin position="272"/>
        <end position="286"/>
    </location>
</feature>
<dbReference type="InterPro" id="IPR036691">
    <property type="entry name" value="Endo/exonu/phosph_ase_sf"/>
</dbReference>
<dbReference type="PANTHER" id="PTHR47510:SF3">
    <property type="entry name" value="ENDO_EXONUCLEASE_PHOSPHATASE DOMAIN-CONTAINING PROTEIN"/>
    <property type="match status" value="1"/>
</dbReference>
<organism evidence="3 4">
    <name type="scientific">Electrophorus voltai</name>
    <dbReference type="NCBI Taxonomy" id="2609070"/>
    <lineage>
        <taxon>Eukaryota</taxon>
        <taxon>Metazoa</taxon>
        <taxon>Chordata</taxon>
        <taxon>Craniata</taxon>
        <taxon>Vertebrata</taxon>
        <taxon>Euteleostomi</taxon>
        <taxon>Actinopterygii</taxon>
        <taxon>Neopterygii</taxon>
        <taxon>Teleostei</taxon>
        <taxon>Ostariophysi</taxon>
        <taxon>Gymnotiformes</taxon>
        <taxon>Gymnotoidei</taxon>
        <taxon>Gymnotidae</taxon>
        <taxon>Electrophorus</taxon>
    </lineage>
</organism>
<dbReference type="InterPro" id="IPR036179">
    <property type="entry name" value="Ig-like_dom_sf"/>
</dbReference>
<evidence type="ECO:0000256" key="1">
    <source>
        <dbReference type="SAM" id="MobiDB-lite"/>
    </source>
</evidence>
<keyword evidence="4" id="KW-1185">Reference proteome</keyword>
<dbReference type="Proteomes" id="UP001239994">
    <property type="component" value="Unassembled WGS sequence"/>
</dbReference>
<dbReference type="GO" id="GO:0016706">
    <property type="term" value="F:2-oxoglutarate-dependent dioxygenase activity"/>
    <property type="evidence" value="ECO:0007669"/>
    <property type="project" value="InterPro"/>
</dbReference>
<dbReference type="InterPro" id="IPR015095">
    <property type="entry name" value="AlkB_hom8_N"/>
</dbReference>
<dbReference type="PROSITE" id="PS50835">
    <property type="entry name" value="IG_LIKE"/>
    <property type="match status" value="2"/>
</dbReference>
<proteinExistence type="predicted"/>
<dbReference type="InterPro" id="IPR013783">
    <property type="entry name" value="Ig-like_fold"/>
</dbReference>
<feature type="non-terminal residue" evidence="3">
    <location>
        <position position="1"/>
    </location>
</feature>
<dbReference type="CDD" id="cd01650">
    <property type="entry name" value="RT_nLTR_like"/>
    <property type="match status" value="1"/>
</dbReference>
<dbReference type="Pfam" id="PF07679">
    <property type="entry name" value="I-set"/>
    <property type="match status" value="2"/>
</dbReference>
<feature type="compositionally biased region" description="Polar residues" evidence="1">
    <location>
        <begin position="1415"/>
        <end position="1432"/>
    </location>
</feature>
<comment type="caution">
    <text evidence="3">The sequence shown here is derived from an EMBL/GenBank/DDBJ whole genome shotgun (WGS) entry which is preliminary data.</text>
</comment>
<dbReference type="InterPro" id="IPR003598">
    <property type="entry name" value="Ig_sub2"/>
</dbReference>
<evidence type="ECO:0000313" key="4">
    <source>
        <dbReference type="Proteomes" id="UP001239994"/>
    </source>
</evidence>
<dbReference type="Gene3D" id="3.60.10.10">
    <property type="entry name" value="Endonuclease/exonuclease/phosphatase"/>
    <property type="match status" value="1"/>
</dbReference>
<name>A0AAD9DRF9_9TELE</name>
<dbReference type="FunFam" id="2.60.40.10:FF:000399">
    <property type="entry name" value="myopalladin isoform X1"/>
    <property type="match status" value="1"/>
</dbReference>
<dbReference type="SMART" id="SM00408">
    <property type="entry name" value="IGc2"/>
    <property type="match status" value="2"/>
</dbReference>
<evidence type="ECO:0000313" key="3">
    <source>
        <dbReference type="EMBL" id="KAK1791356.1"/>
    </source>
</evidence>
<dbReference type="InterPro" id="IPR003599">
    <property type="entry name" value="Ig_sub"/>
</dbReference>
<dbReference type="GO" id="GO:0008168">
    <property type="term" value="F:methyltransferase activity"/>
    <property type="evidence" value="ECO:0007669"/>
    <property type="project" value="InterPro"/>
</dbReference>
<dbReference type="CDD" id="cd20972">
    <property type="entry name" value="IgI_2_Titin_Z1z2-like"/>
    <property type="match status" value="1"/>
</dbReference>
<dbReference type="Pfam" id="PF09004">
    <property type="entry name" value="ALKBH8_N"/>
    <property type="match status" value="1"/>
</dbReference>
<sequence length="1587" mass="177307">DNSTSGGGLVVFSISPATSQLQDFTNSDLLCTCPLANRNTSLPQERTKDCREAVEEISPRFRPQLIQVSPFQVLIGNEILQLLTSSNLTTCPLDPILSALLQTIARDLLPFIPIIINNSLSSGYVPTAFKTARVVPILKKATLASSSVTNYRPVSIPAIPTMRCPMSFYFMPNLSAGALELDFVFVKLVKYRARSFGVGPAQGEIEGDSIPFVHLTMAMSSSVNSPSLHTTARISYSRDALISLNLHSTHLKRSVTPDPRWPTEILSENRRRGARKSPRGKRAGVRNRLRARAHRAPLLLANVQSLDNKLDDLRARIKFQRDIRDCNLLCFTESWLNPTVPNHAIQPAEFFSVHRMDRTAGSGKSRGGGVCVMVNNSWCNNANVVTLACSCSPNLELLAFKLRPFYLPREFTSVIINTVYIPPQANMDTALCELHEALTQFQTQHQDAALIVVGDFNSANLKRAVPNLYQHVTFPTRGNGTLDHCYTTYKDSYKALAHPPFAPVQREVARWTDQSVAALQDALGDADWDMFRRSTDDVSEFTEAVVDRTIREALNSRTAAYNAGIISGNMDEYKSAAYGVRRAVREAKRRYGKKLETQFQQSGSRSLWQGLRMVTDYRSPPSGLMSADESLANELNTFFARFEATSSSANASSTNANGASANSANGTIGAANGTCAGPTIEQRPLIITESDVRRVFKRVNTRKAMGPDGICGRVLKACADQLAPVFTDIFNLSLTLGIVPSSFKRSTIVPLPKKPRPSDLNDYRPVALTSVVMKCFEKLVRDFITSSLPASMDPLQFAYRHNRSTDDAIAHLLHTTLTYLDIPVRLDLQLPNRQTTISTATSSSNIIVKFADDTVVVGLISDNDERAYLEEIKHLENWCQENNLLLNVSKTKEMIVDCSKKQEQHYQPVRISGTTVERVDSFRYLGVHISQDLSWSCHTSSLAKKARQRLYHLRCLRDFRLPSKVLRNFYTCTIESILTGNITVWFGNSTKQDRQALQRVVRSAERITHSELPDLQTSYYKRMQEHDVAHPTSLPLLLQESYLVDANYRHSEFGCGTQREKVEEYGTQEEHQFPDLSAFLSQEELDKSVDLARKSIGNEQDERIDGCPQIISYSATIIKPTLERMDEGEMLQAPILDNKLGSIGNPREPPADFKRTIRNTPYGLETQSKKEFLNKAADFIEELSSLFKANNSKRVRPRACRTQRSRNQIKHQAETAPFIHYPENRERSIHHNEPLKNHAQNNQVKEVPYNTMQEESECMMECEVPAMMEPESSEPVYEPPHFIQKLKSRELAEGSKVHLDCIVRGFPVPEVRWFCEGKELENSPDIQIINNGELHSLSISEAFEEDTGRYSCFASNFCGTDSTSAEIYIEGASSSDSDTEQHFEAQLHKRVPQCSLTIPPVAYTAPLNTEDSKSDLTSSLNQPVPFDTPSTLSNDLASSTISIEVDINPAQVNSSQITVKEPSTAPSQMISSTCTAQLVNTSTPAHGQEISNLLSTTQQNFTENQNCNSYPQGLDGRPIMAAPVFTKSLQDVLALEGQLVVLECHVKGVPSPRVNWYREGSLIEDSPDFRILQKSMYNCSKHHEPPF</sequence>
<dbReference type="PANTHER" id="PTHR47510">
    <property type="entry name" value="REVERSE TRANSCRIPTASE DOMAIN-CONTAINING PROTEIN"/>
    <property type="match status" value="1"/>
</dbReference>
<accession>A0AAD9DRF9</accession>